<evidence type="ECO:0000256" key="6">
    <source>
        <dbReference type="ARBA" id="ARBA00023136"/>
    </source>
</evidence>
<dbReference type="PANTHER" id="PTHR43731:SF14">
    <property type="entry name" value="PRESENILIN-ASSOCIATED RHOMBOID-LIKE PROTEIN, MITOCHONDRIAL"/>
    <property type="match status" value="1"/>
</dbReference>
<keyword evidence="5 7" id="KW-1133">Transmembrane helix</keyword>
<evidence type="ECO:0000313" key="10">
    <source>
        <dbReference type="EMBL" id="KDN54327.1"/>
    </source>
</evidence>
<sequence>MGILDDLKLQYKLGGVAQRLIYWNIACFLISFVLPKILLLFTIDVNVLEYVSLSSNPSDFLWKPWSIISYSFFHSDFFHILFNLLVLNFASQLFLTFFTQKQFLGLYILGAVFAGIIFVASYYFLNITSAMVGASAAIMAVLVAVTVYQPLMQVRLLLIGNVKLWHIAAVLIILDLVQLRLDNMGGHISHLAGAFFGFVYIKALQNGTDMSIFITKIIDFFANSFRRQPSTPFKKVHRNYTKKPVEKRTSRIVTKDKVQQQIDEILDKISQSGYDSLTKEEKDFLFKSGK</sequence>
<feature type="transmembrane region" description="Helical" evidence="7">
    <location>
        <begin position="131"/>
        <end position="152"/>
    </location>
</feature>
<dbReference type="GO" id="GO:0004252">
    <property type="term" value="F:serine-type endopeptidase activity"/>
    <property type="evidence" value="ECO:0007669"/>
    <property type="project" value="InterPro"/>
</dbReference>
<proteinExistence type="inferred from homology"/>
<keyword evidence="6 7" id="KW-0472">Membrane</keyword>
<dbReference type="Pfam" id="PF01694">
    <property type="entry name" value="Rhomboid"/>
    <property type="match status" value="1"/>
</dbReference>
<feature type="transmembrane region" description="Helical" evidence="7">
    <location>
        <begin position="187"/>
        <end position="204"/>
    </location>
</feature>
<evidence type="ECO:0000259" key="8">
    <source>
        <dbReference type="Pfam" id="PF01694"/>
    </source>
</evidence>
<dbReference type="EMBL" id="JNCA01000024">
    <property type="protein sequence ID" value="KDN54327.1"/>
    <property type="molecule type" value="Genomic_DNA"/>
</dbReference>
<dbReference type="PANTHER" id="PTHR43731">
    <property type="entry name" value="RHOMBOID PROTEASE"/>
    <property type="match status" value="1"/>
</dbReference>
<dbReference type="PATRIC" id="fig|1492738.3.peg.2564"/>
<reference evidence="10 11" key="1">
    <citation type="submission" date="2014-05" db="EMBL/GenBank/DDBJ databases">
        <title>Genome Sequence of Flavobacterium sp. EM1321.</title>
        <authorList>
            <person name="Shin S.-K."/>
            <person name="Yi H."/>
        </authorList>
    </citation>
    <scope>NUCLEOTIDE SEQUENCE [LARGE SCALE GENOMIC DNA]</scope>
    <source>
        <strain evidence="10 11">EM1321</strain>
    </source>
</reference>
<evidence type="ECO:0000256" key="2">
    <source>
        <dbReference type="ARBA" id="ARBA00009045"/>
    </source>
</evidence>
<gene>
    <name evidence="10" type="ORF">FEM21_25780</name>
</gene>
<dbReference type="STRING" id="1492738.FEM21_25780"/>
<feature type="domain" description="Peptidase S54 rhomboid" evidence="8">
    <location>
        <begin position="63"/>
        <end position="202"/>
    </location>
</feature>
<keyword evidence="11" id="KW-1185">Reference proteome</keyword>
<comment type="similarity">
    <text evidence="2">Belongs to the peptidase S54 family.</text>
</comment>
<evidence type="ECO:0000256" key="1">
    <source>
        <dbReference type="ARBA" id="ARBA00004141"/>
    </source>
</evidence>
<feature type="transmembrane region" description="Helical" evidence="7">
    <location>
        <begin position="164"/>
        <end position="181"/>
    </location>
</feature>
<keyword evidence="3 7" id="KW-0812">Transmembrane</keyword>
<evidence type="ECO:0000256" key="7">
    <source>
        <dbReference type="SAM" id="Phobius"/>
    </source>
</evidence>
<dbReference type="GO" id="GO:0016020">
    <property type="term" value="C:membrane"/>
    <property type="evidence" value="ECO:0007669"/>
    <property type="project" value="UniProtKB-SubCell"/>
</dbReference>
<dbReference type="InterPro" id="IPR050925">
    <property type="entry name" value="Rhomboid_protease_S54"/>
</dbReference>
<organism evidence="10 11">
    <name type="scientific">Flavobacterium seoulense</name>
    <dbReference type="NCBI Taxonomy" id="1492738"/>
    <lineage>
        <taxon>Bacteria</taxon>
        <taxon>Pseudomonadati</taxon>
        <taxon>Bacteroidota</taxon>
        <taxon>Flavobacteriia</taxon>
        <taxon>Flavobacteriales</taxon>
        <taxon>Flavobacteriaceae</taxon>
        <taxon>Flavobacterium</taxon>
    </lineage>
</organism>
<evidence type="ECO:0000313" key="11">
    <source>
        <dbReference type="Proteomes" id="UP000027064"/>
    </source>
</evidence>
<evidence type="ECO:0000256" key="5">
    <source>
        <dbReference type="ARBA" id="ARBA00022989"/>
    </source>
</evidence>
<feature type="transmembrane region" description="Helical" evidence="7">
    <location>
        <begin position="21"/>
        <end position="43"/>
    </location>
</feature>
<dbReference type="InterPro" id="IPR035952">
    <property type="entry name" value="Rhomboid-like_sf"/>
</dbReference>
<dbReference type="Gene3D" id="1.20.1540.10">
    <property type="entry name" value="Rhomboid-like"/>
    <property type="match status" value="1"/>
</dbReference>
<comment type="subcellular location">
    <subcellularLocation>
        <location evidence="1">Membrane</location>
        <topology evidence="1">Multi-pass membrane protein</topology>
    </subcellularLocation>
</comment>
<keyword evidence="4" id="KW-0378">Hydrolase</keyword>
<name>A0A066WJZ0_9FLAO</name>
<dbReference type="Pfam" id="PF20216">
    <property type="entry name" value="DUF6576"/>
    <property type="match status" value="1"/>
</dbReference>
<dbReference type="InterPro" id="IPR022764">
    <property type="entry name" value="Peptidase_S54_rhomboid_dom"/>
</dbReference>
<evidence type="ECO:0000256" key="4">
    <source>
        <dbReference type="ARBA" id="ARBA00022801"/>
    </source>
</evidence>
<evidence type="ECO:0000256" key="3">
    <source>
        <dbReference type="ARBA" id="ARBA00022692"/>
    </source>
</evidence>
<dbReference type="eggNOG" id="COG0705">
    <property type="taxonomic scope" value="Bacteria"/>
</dbReference>
<dbReference type="AlphaFoldDB" id="A0A066WJZ0"/>
<protein>
    <submittedName>
        <fullName evidence="10">Transmembrane rhomboid family protein</fullName>
    </submittedName>
</protein>
<feature type="transmembrane region" description="Helical" evidence="7">
    <location>
        <begin position="77"/>
        <end position="97"/>
    </location>
</feature>
<feature type="domain" description="DUF6576" evidence="9">
    <location>
        <begin position="255"/>
        <end position="285"/>
    </location>
</feature>
<dbReference type="SUPFAM" id="SSF144091">
    <property type="entry name" value="Rhomboid-like"/>
    <property type="match status" value="1"/>
</dbReference>
<dbReference type="Proteomes" id="UP000027064">
    <property type="component" value="Unassembled WGS sequence"/>
</dbReference>
<dbReference type="InterPro" id="IPR046483">
    <property type="entry name" value="DUF6576"/>
</dbReference>
<comment type="caution">
    <text evidence="10">The sequence shown here is derived from an EMBL/GenBank/DDBJ whole genome shotgun (WGS) entry which is preliminary data.</text>
</comment>
<evidence type="ECO:0000259" key="9">
    <source>
        <dbReference type="Pfam" id="PF20216"/>
    </source>
</evidence>
<accession>A0A066WJZ0</accession>
<dbReference type="RefSeq" id="WP_035660933.1">
    <property type="nucleotide sequence ID" value="NZ_JNCA01000024.1"/>
</dbReference>
<feature type="transmembrane region" description="Helical" evidence="7">
    <location>
        <begin position="104"/>
        <end position="125"/>
    </location>
</feature>
<dbReference type="OrthoDB" id="680602at2"/>